<comment type="caution">
    <text evidence="2">The sequence shown here is derived from an EMBL/GenBank/DDBJ whole genome shotgun (WGS) entry which is preliminary data.</text>
</comment>
<keyword evidence="3" id="KW-1185">Reference proteome</keyword>
<evidence type="ECO:0000256" key="1">
    <source>
        <dbReference type="SAM" id="Phobius"/>
    </source>
</evidence>
<feature type="transmembrane region" description="Helical" evidence="1">
    <location>
        <begin position="85"/>
        <end position="104"/>
    </location>
</feature>
<keyword evidence="1" id="KW-1133">Transmembrane helix</keyword>
<evidence type="ECO:0000313" key="2">
    <source>
        <dbReference type="EMBL" id="MFC0243698.1"/>
    </source>
</evidence>
<keyword evidence="1" id="KW-0472">Membrane</keyword>
<sequence>MADPHPFENLTDVQRAFLVGLTDQRVANLWQAADDWHDLRPQAKELLRNARPETLEWLERASEQDIELLRYSISFIAASRLLGKVTWIVGAALFGIAIGVLTLWDRVRAAFVAK</sequence>
<proteinExistence type="predicted"/>
<name>A0ABV6EZP0_9BRAD</name>
<keyword evidence="1" id="KW-0812">Transmembrane</keyword>
<protein>
    <submittedName>
        <fullName evidence="2">Uncharacterized protein</fullName>
    </submittedName>
</protein>
<dbReference type="RefSeq" id="WP_378392936.1">
    <property type="nucleotide sequence ID" value="NZ_JBHLWM010000012.1"/>
</dbReference>
<reference evidence="2 3" key="1">
    <citation type="submission" date="2024-09" db="EMBL/GenBank/DDBJ databases">
        <authorList>
            <person name="Sun Q."/>
            <person name="Mori K."/>
        </authorList>
    </citation>
    <scope>NUCLEOTIDE SEQUENCE [LARGE SCALE GENOMIC DNA]</scope>
    <source>
        <strain evidence="2 3">KCTC 23279</strain>
    </source>
</reference>
<organism evidence="2 3">
    <name type="scientific">Rhodopseudomonas telluris</name>
    <dbReference type="NCBI Taxonomy" id="644215"/>
    <lineage>
        <taxon>Bacteria</taxon>
        <taxon>Pseudomonadati</taxon>
        <taxon>Pseudomonadota</taxon>
        <taxon>Alphaproteobacteria</taxon>
        <taxon>Hyphomicrobiales</taxon>
        <taxon>Nitrobacteraceae</taxon>
        <taxon>Rhodopseudomonas</taxon>
    </lineage>
</organism>
<dbReference type="EMBL" id="JBHLWM010000012">
    <property type="protein sequence ID" value="MFC0243698.1"/>
    <property type="molecule type" value="Genomic_DNA"/>
</dbReference>
<gene>
    <name evidence="2" type="ORF">ACFFJ6_24660</name>
</gene>
<dbReference type="Proteomes" id="UP001589775">
    <property type="component" value="Unassembled WGS sequence"/>
</dbReference>
<accession>A0ABV6EZP0</accession>
<evidence type="ECO:0000313" key="3">
    <source>
        <dbReference type="Proteomes" id="UP001589775"/>
    </source>
</evidence>